<comment type="caution">
    <text evidence="2">The sequence shown here is derived from an EMBL/GenBank/DDBJ whole genome shotgun (WGS) entry which is preliminary data.</text>
</comment>
<feature type="compositionally biased region" description="Basic and acidic residues" evidence="1">
    <location>
        <begin position="136"/>
        <end position="147"/>
    </location>
</feature>
<dbReference type="AlphaFoldDB" id="I4EJ75"/>
<organism evidence="2 3">
    <name type="scientific">Nitrolancea hollandica Lb</name>
    <dbReference type="NCBI Taxonomy" id="1129897"/>
    <lineage>
        <taxon>Bacteria</taxon>
        <taxon>Pseudomonadati</taxon>
        <taxon>Thermomicrobiota</taxon>
        <taxon>Thermomicrobia</taxon>
        <taxon>Sphaerobacterales</taxon>
        <taxon>Sphaerobacterineae</taxon>
        <taxon>Sphaerobacteraceae</taxon>
        <taxon>Nitrolancea</taxon>
    </lineage>
</organism>
<dbReference type="InterPro" id="IPR011033">
    <property type="entry name" value="PRC_barrel-like_sf"/>
</dbReference>
<feature type="region of interest" description="Disordered" evidence="1">
    <location>
        <begin position="127"/>
        <end position="158"/>
    </location>
</feature>
<name>I4EJ75_9BACT</name>
<dbReference type="RefSeq" id="WP_008479124.1">
    <property type="nucleotide sequence ID" value="NZ_CAGS01000318.1"/>
</dbReference>
<sequence>MSGEGMQTYGGGEWAEESIEDALVTTHEQLRGILHKGMDVYDEHEHKIGEVEAISGQVPNTGEFYITVSTGFLGLGHDLYIPSNYLTVANIESSGVGDFDKDEGVATGHAQVGVGVAKEELYTMGWDKPPQWADLTKPEGKTGRAEKPPSQTDETDRY</sequence>
<protein>
    <recommendedName>
        <fullName evidence="4">PRC-barrel domain-containing protein</fullName>
    </recommendedName>
</protein>
<evidence type="ECO:0000256" key="1">
    <source>
        <dbReference type="SAM" id="MobiDB-lite"/>
    </source>
</evidence>
<evidence type="ECO:0000313" key="3">
    <source>
        <dbReference type="Proteomes" id="UP000004221"/>
    </source>
</evidence>
<dbReference type="EMBL" id="CAGS01000318">
    <property type="protein sequence ID" value="CCF84737.1"/>
    <property type="molecule type" value="Genomic_DNA"/>
</dbReference>
<accession>I4EJ75</accession>
<dbReference type="SUPFAM" id="SSF50346">
    <property type="entry name" value="PRC-barrel domain"/>
    <property type="match status" value="1"/>
</dbReference>
<dbReference type="OrthoDB" id="9004447at2"/>
<gene>
    <name evidence="2" type="ORF">NITHO_3850012</name>
</gene>
<evidence type="ECO:0000313" key="2">
    <source>
        <dbReference type="EMBL" id="CCF84737.1"/>
    </source>
</evidence>
<evidence type="ECO:0008006" key="4">
    <source>
        <dbReference type="Google" id="ProtNLM"/>
    </source>
</evidence>
<reference evidence="2 3" key="1">
    <citation type="journal article" date="2012" name="ISME J.">
        <title>Nitrification expanded: discovery, physiology and genomics of a nitrite-oxidizing bacterium from the phylum Chloroflexi.</title>
        <authorList>
            <person name="Sorokin D.Y."/>
            <person name="Lucker S."/>
            <person name="Vejmelkova D."/>
            <person name="Kostrikina N.A."/>
            <person name="Kleerebezem R."/>
            <person name="Rijpstra W.I."/>
            <person name="Damste J.S."/>
            <person name="Le Paslier D."/>
            <person name="Muyzer G."/>
            <person name="Wagner M."/>
            <person name="van Loosdrecht M.C."/>
            <person name="Daims H."/>
        </authorList>
    </citation>
    <scope>NUCLEOTIDE SEQUENCE [LARGE SCALE GENOMIC DNA]</scope>
    <source>
        <strain evidence="3">none</strain>
    </source>
</reference>
<proteinExistence type="predicted"/>
<dbReference type="Proteomes" id="UP000004221">
    <property type="component" value="Unassembled WGS sequence"/>
</dbReference>
<keyword evidence="3" id="KW-1185">Reference proteome</keyword>